<keyword evidence="3" id="KW-1185">Reference proteome</keyword>
<accession>A0A5R9KVW8</accession>
<dbReference type="InterPro" id="IPR010982">
    <property type="entry name" value="Lambda_DNA-bd_dom_sf"/>
</dbReference>
<name>A0A5R9KVW8_9BACT</name>
<dbReference type="RefSeq" id="WP_138365701.1">
    <property type="nucleotide sequence ID" value="NZ_VCEJ01000004.1"/>
</dbReference>
<dbReference type="SUPFAM" id="SSF47413">
    <property type="entry name" value="lambda repressor-like DNA-binding domains"/>
    <property type="match status" value="1"/>
</dbReference>
<dbReference type="EMBL" id="VCEJ01000004">
    <property type="protein sequence ID" value="TLV00321.1"/>
    <property type="molecule type" value="Genomic_DNA"/>
</dbReference>
<dbReference type="Proteomes" id="UP000306402">
    <property type="component" value="Unassembled WGS sequence"/>
</dbReference>
<reference evidence="2 3" key="1">
    <citation type="submission" date="2019-05" db="EMBL/GenBank/DDBJ databases">
        <authorList>
            <person name="Qu J.-H."/>
        </authorList>
    </citation>
    <scope>NUCLEOTIDE SEQUENCE [LARGE SCALE GENOMIC DNA]</scope>
    <source>
        <strain evidence="2 3">T17</strain>
    </source>
</reference>
<dbReference type="Pfam" id="PF01381">
    <property type="entry name" value="HTH_3"/>
    <property type="match status" value="1"/>
</dbReference>
<dbReference type="InterPro" id="IPR001387">
    <property type="entry name" value="Cro/C1-type_HTH"/>
</dbReference>
<proteinExistence type="predicted"/>
<sequence>MSGNNHEVSADYAHLFASSPSEDNKIDALVLAARFLEIINDAMEEKKMTRKSLAQAIGTSPSWITQLFRGDRMPNLEILSLMARALDITFEVRFSRNSHPLEHFESKSLVSTFRRLEEKKRKVGDTSKQVEV</sequence>
<dbReference type="Gene3D" id="1.10.260.40">
    <property type="entry name" value="lambda repressor-like DNA-binding domains"/>
    <property type="match status" value="1"/>
</dbReference>
<dbReference type="GO" id="GO:0003677">
    <property type="term" value="F:DNA binding"/>
    <property type="evidence" value="ECO:0007669"/>
    <property type="project" value="InterPro"/>
</dbReference>
<evidence type="ECO:0000259" key="1">
    <source>
        <dbReference type="PROSITE" id="PS50943"/>
    </source>
</evidence>
<comment type="caution">
    <text evidence="2">The sequence shown here is derived from an EMBL/GenBank/DDBJ whole genome shotgun (WGS) entry which is preliminary data.</text>
</comment>
<dbReference type="PROSITE" id="PS50943">
    <property type="entry name" value="HTH_CROC1"/>
    <property type="match status" value="1"/>
</dbReference>
<dbReference type="CDD" id="cd00093">
    <property type="entry name" value="HTH_XRE"/>
    <property type="match status" value="1"/>
</dbReference>
<organism evidence="2 3">
    <name type="scientific">Dyadobacter luticola</name>
    <dbReference type="NCBI Taxonomy" id="1979387"/>
    <lineage>
        <taxon>Bacteria</taxon>
        <taxon>Pseudomonadati</taxon>
        <taxon>Bacteroidota</taxon>
        <taxon>Cytophagia</taxon>
        <taxon>Cytophagales</taxon>
        <taxon>Spirosomataceae</taxon>
        <taxon>Dyadobacter</taxon>
    </lineage>
</organism>
<dbReference type="SMART" id="SM00530">
    <property type="entry name" value="HTH_XRE"/>
    <property type="match status" value="1"/>
</dbReference>
<evidence type="ECO:0000313" key="2">
    <source>
        <dbReference type="EMBL" id="TLV00321.1"/>
    </source>
</evidence>
<protein>
    <submittedName>
        <fullName evidence="2">Helix-turn-helix transcriptional regulator</fullName>
    </submittedName>
</protein>
<evidence type="ECO:0000313" key="3">
    <source>
        <dbReference type="Proteomes" id="UP000306402"/>
    </source>
</evidence>
<dbReference type="OrthoDB" id="680449at2"/>
<gene>
    <name evidence="2" type="ORF">FEN17_12535</name>
</gene>
<dbReference type="AlphaFoldDB" id="A0A5R9KVW8"/>
<feature type="domain" description="HTH cro/C1-type" evidence="1">
    <location>
        <begin position="39"/>
        <end position="93"/>
    </location>
</feature>